<accession>A0A210PM99</accession>
<evidence type="ECO:0000313" key="2">
    <source>
        <dbReference type="EMBL" id="OWF37622.1"/>
    </source>
</evidence>
<feature type="compositionally biased region" description="Polar residues" evidence="1">
    <location>
        <begin position="9"/>
        <end position="30"/>
    </location>
</feature>
<protein>
    <submittedName>
        <fullName evidence="2">Uncharacterized protein</fullName>
    </submittedName>
</protein>
<gene>
    <name evidence="2" type="ORF">KP79_PYT07911</name>
</gene>
<organism evidence="2 3">
    <name type="scientific">Mizuhopecten yessoensis</name>
    <name type="common">Japanese scallop</name>
    <name type="synonym">Patinopecten yessoensis</name>
    <dbReference type="NCBI Taxonomy" id="6573"/>
    <lineage>
        <taxon>Eukaryota</taxon>
        <taxon>Metazoa</taxon>
        <taxon>Spiralia</taxon>
        <taxon>Lophotrochozoa</taxon>
        <taxon>Mollusca</taxon>
        <taxon>Bivalvia</taxon>
        <taxon>Autobranchia</taxon>
        <taxon>Pteriomorphia</taxon>
        <taxon>Pectinida</taxon>
        <taxon>Pectinoidea</taxon>
        <taxon>Pectinidae</taxon>
        <taxon>Mizuhopecten</taxon>
    </lineage>
</organism>
<proteinExistence type="predicted"/>
<evidence type="ECO:0000313" key="3">
    <source>
        <dbReference type="Proteomes" id="UP000242188"/>
    </source>
</evidence>
<feature type="region of interest" description="Disordered" evidence="1">
    <location>
        <begin position="345"/>
        <end position="366"/>
    </location>
</feature>
<sequence>MSAIYGQDPLSQFARTPGTADNQSWSPRQNSRWGEYDVLNEDGRDCRLSDGLLGFRSNFDCCHQAEVAGSHNPIDTFGNHRLPKPLEADYSGMETPRKTDRHVVCDPHVDVFPLHNPERKDENGDHVLPPSTRSAIEDTHRKLYCSSRYSSMYPVDVTSESDVNQTMCLDCVVPDESQPMSCPVFFIQPPCDRHSDGACSHVMDKFGSAPPEVLREADNDRESIYEPSFFSPMSLKRKMFDGEYDANQNFHNHLIQDVYRYRLPSIFHYTEGFESDQTVPDTMNHEVEKKDNEDITDGCSRFLRPAIPPTLIRDMVDLKMEMELAKRTQTLPENKLSNQRPLPSIDSWTEWPHEPKLSLPQKSRTQKRFNIEHPKTIPDLRDFKVYSKRVNFNGFNSSVFRG</sequence>
<reference evidence="2 3" key="1">
    <citation type="journal article" date="2017" name="Nat. Ecol. Evol.">
        <title>Scallop genome provides insights into evolution of bilaterian karyotype and development.</title>
        <authorList>
            <person name="Wang S."/>
            <person name="Zhang J."/>
            <person name="Jiao W."/>
            <person name="Li J."/>
            <person name="Xun X."/>
            <person name="Sun Y."/>
            <person name="Guo X."/>
            <person name="Huan P."/>
            <person name="Dong B."/>
            <person name="Zhang L."/>
            <person name="Hu X."/>
            <person name="Sun X."/>
            <person name="Wang J."/>
            <person name="Zhao C."/>
            <person name="Wang Y."/>
            <person name="Wang D."/>
            <person name="Huang X."/>
            <person name="Wang R."/>
            <person name="Lv J."/>
            <person name="Li Y."/>
            <person name="Zhang Z."/>
            <person name="Liu B."/>
            <person name="Lu W."/>
            <person name="Hui Y."/>
            <person name="Liang J."/>
            <person name="Zhou Z."/>
            <person name="Hou R."/>
            <person name="Li X."/>
            <person name="Liu Y."/>
            <person name="Li H."/>
            <person name="Ning X."/>
            <person name="Lin Y."/>
            <person name="Zhao L."/>
            <person name="Xing Q."/>
            <person name="Dou J."/>
            <person name="Li Y."/>
            <person name="Mao J."/>
            <person name="Guo H."/>
            <person name="Dou H."/>
            <person name="Li T."/>
            <person name="Mu C."/>
            <person name="Jiang W."/>
            <person name="Fu Q."/>
            <person name="Fu X."/>
            <person name="Miao Y."/>
            <person name="Liu J."/>
            <person name="Yu Q."/>
            <person name="Li R."/>
            <person name="Liao H."/>
            <person name="Li X."/>
            <person name="Kong Y."/>
            <person name="Jiang Z."/>
            <person name="Chourrout D."/>
            <person name="Li R."/>
            <person name="Bao Z."/>
        </authorList>
    </citation>
    <scope>NUCLEOTIDE SEQUENCE [LARGE SCALE GENOMIC DNA]</scope>
    <source>
        <strain evidence="2 3">PY_sf001</strain>
    </source>
</reference>
<feature type="region of interest" description="Disordered" evidence="1">
    <location>
        <begin position="1"/>
        <end position="30"/>
    </location>
</feature>
<dbReference type="AlphaFoldDB" id="A0A210PM99"/>
<comment type="caution">
    <text evidence="2">The sequence shown here is derived from an EMBL/GenBank/DDBJ whole genome shotgun (WGS) entry which is preliminary data.</text>
</comment>
<keyword evidence="3" id="KW-1185">Reference proteome</keyword>
<name>A0A210PM99_MIZYE</name>
<dbReference type="OrthoDB" id="6115766at2759"/>
<dbReference type="EMBL" id="NEDP02005585">
    <property type="protein sequence ID" value="OWF37622.1"/>
    <property type="molecule type" value="Genomic_DNA"/>
</dbReference>
<dbReference type="Proteomes" id="UP000242188">
    <property type="component" value="Unassembled WGS sequence"/>
</dbReference>
<evidence type="ECO:0000256" key="1">
    <source>
        <dbReference type="SAM" id="MobiDB-lite"/>
    </source>
</evidence>